<reference evidence="1 2" key="1">
    <citation type="submission" date="2017-06" db="EMBL/GenBank/DDBJ databases">
        <title>Genome sequencing of cyanobaciteial culture collection at National Institute for Environmental Studies (NIES).</title>
        <authorList>
            <person name="Hirose Y."/>
            <person name="Shimura Y."/>
            <person name="Fujisawa T."/>
            <person name="Nakamura Y."/>
            <person name="Kawachi M."/>
        </authorList>
    </citation>
    <scope>NUCLEOTIDE SEQUENCE [LARGE SCALE GENOMIC DNA]</scope>
    <source>
        <strain evidence="1 2">NIES-2135</strain>
    </source>
</reference>
<dbReference type="Proteomes" id="UP000217895">
    <property type="component" value="Chromosome"/>
</dbReference>
<evidence type="ECO:0000313" key="2">
    <source>
        <dbReference type="Proteomes" id="UP000217895"/>
    </source>
</evidence>
<dbReference type="EMBL" id="AP018203">
    <property type="protein sequence ID" value="BAY56572.1"/>
    <property type="molecule type" value="Genomic_DNA"/>
</dbReference>
<name>A0A1Z4JIH8_LEPBY</name>
<protein>
    <submittedName>
        <fullName evidence="1">Uncharacterized protein</fullName>
    </submittedName>
</protein>
<keyword evidence="2" id="KW-1185">Reference proteome</keyword>
<sequence>MNMVKNRISQSLTNQQVEALLSDSNYNQNVELSERYGGEVYQLQDKRILAITNGVCRSRIYPSIDIFTTSLIDLESEWQGDEKKPAFLPLKKARKLLERNSGWSQNQDLEEQARIKFSEIYEHDDGQILTFPSAQILKQPFSKLKGALLYSSLECYQAQYEFRSKHMLAGLLPQQNKFIEAIPKLCTKLGTQLAIPEQYLDKSEASLKHVEWAIKRHGKRNCLNSEVFPSLLAYIGEVICHETHISWKMNLREGEIWEPWLVASDGCKYEFFVDLYKQLDSEALQIRTTVECLIDAIRSNSRFDNLDYPSDDYQFLDGDDDDLGIGLD</sequence>
<accession>A0A1Z4JIH8</accession>
<evidence type="ECO:0000313" key="1">
    <source>
        <dbReference type="EMBL" id="BAY56572.1"/>
    </source>
</evidence>
<proteinExistence type="predicted"/>
<dbReference type="AlphaFoldDB" id="A0A1Z4JIH8"/>
<gene>
    <name evidence="1" type="ORF">NIES2135_34060</name>
</gene>
<organism evidence="1 2">
    <name type="scientific">Leptolyngbya boryana NIES-2135</name>
    <dbReference type="NCBI Taxonomy" id="1973484"/>
    <lineage>
        <taxon>Bacteria</taxon>
        <taxon>Bacillati</taxon>
        <taxon>Cyanobacteriota</taxon>
        <taxon>Cyanophyceae</taxon>
        <taxon>Leptolyngbyales</taxon>
        <taxon>Leptolyngbyaceae</taxon>
        <taxon>Leptolyngbya group</taxon>
        <taxon>Leptolyngbya</taxon>
    </lineage>
</organism>